<evidence type="ECO:0000256" key="1">
    <source>
        <dbReference type="SAM" id="Phobius"/>
    </source>
</evidence>
<keyword evidence="5" id="KW-1185">Reference proteome</keyword>
<feature type="transmembrane region" description="Helical" evidence="1">
    <location>
        <begin position="201"/>
        <end position="227"/>
    </location>
</feature>
<evidence type="ECO:0000313" key="3">
    <source>
        <dbReference type="EMBL" id="CAF1179982.1"/>
    </source>
</evidence>
<sequence>MHYRGEKCDIRYTHIDVSFDDESVIPQSLLVHYIKVENKAAPIQMSFMKKITFDQKSFSLFTPLEFNMVFIEMLNQYYLLVLREKPIVLAKISAQISSSYRCASVSDTDDKICPITAMCICPDCYYGSRCQFSTKGLTLSLDAILGYQIYPNSNIGITQQPLVIKTAMAITITLFSLSSINSFLSILTFRMQATRDVGCGLYLYVSSILSILIFVGLIIKFTFLILSQMKLTHQRWLVEIQYIIMDYLLRILLSSIDWLHACVAIERTMNVFKGIHFNKKKS</sequence>
<dbReference type="EMBL" id="CAJNOH010000378">
    <property type="protein sequence ID" value="CAF1020903.1"/>
    <property type="molecule type" value="Genomic_DNA"/>
</dbReference>
<evidence type="ECO:0000313" key="2">
    <source>
        <dbReference type="EMBL" id="CAF1020903.1"/>
    </source>
</evidence>
<evidence type="ECO:0000313" key="5">
    <source>
        <dbReference type="Proteomes" id="UP000663870"/>
    </source>
</evidence>
<name>A0A814UUA6_9BILA</name>
<dbReference type="Proteomes" id="UP000663870">
    <property type="component" value="Unassembled WGS sequence"/>
</dbReference>
<feature type="transmembrane region" description="Helical" evidence="1">
    <location>
        <begin position="167"/>
        <end position="189"/>
    </location>
</feature>
<evidence type="ECO:0000313" key="4">
    <source>
        <dbReference type="EMBL" id="CAF1180674.1"/>
    </source>
</evidence>
<dbReference type="Proteomes" id="UP000663854">
    <property type="component" value="Unassembled WGS sequence"/>
</dbReference>
<gene>
    <name evidence="3" type="ORF">JXQ802_LOCUS23288</name>
    <name evidence="4" type="ORF">JXQ802_LOCUS23328</name>
    <name evidence="2" type="ORF">PYM288_LOCUS15616</name>
</gene>
<keyword evidence="1" id="KW-0472">Membrane</keyword>
<reference evidence="4" key="1">
    <citation type="submission" date="2021-02" db="EMBL/GenBank/DDBJ databases">
        <authorList>
            <person name="Nowell W R."/>
        </authorList>
    </citation>
    <scope>NUCLEOTIDE SEQUENCE</scope>
</reference>
<comment type="caution">
    <text evidence="4">The sequence shown here is derived from an EMBL/GenBank/DDBJ whole genome shotgun (WGS) entry which is preliminary data.</text>
</comment>
<keyword evidence="1" id="KW-1133">Transmembrane helix</keyword>
<proteinExistence type="predicted"/>
<organism evidence="4 5">
    <name type="scientific">Rotaria sordida</name>
    <dbReference type="NCBI Taxonomy" id="392033"/>
    <lineage>
        <taxon>Eukaryota</taxon>
        <taxon>Metazoa</taxon>
        <taxon>Spiralia</taxon>
        <taxon>Gnathifera</taxon>
        <taxon>Rotifera</taxon>
        <taxon>Eurotatoria</taxon>
        <taxon>Bdelloidea</taxon>
        <taxon>Philodinida</taxon>
        <taxon>Philodinidae</taxon>
        <taxon>Rotaria</taxon>
    </lineage>
</organism>
<keyword evidence="1" id="KW-0812">Transmembrane</keyword>
<dbReference type="EMBL" id="CAJNOL010000728">
    <property type="protein sequence ID" value="CAF1179982.1"/>
    <property type="molecule type" value="Genomic_DNA"/>
</dbReference>
<dbReference type="AlphaFoldDB" id="A0A814UUA6"/>
<dbReference type="EMBL" id="CAJNOL010000730">
    <property type="protein sequence ID" value="CAF1180674.1"/>
    <property type="molecule type" value="Genomic_DNA"/>
</dbReference>
<accession>A0A814UUA6</accession>
<protein>
    <submittedName>
        <fullName evidence="4">Uncharacterized protein</fullName>
    </submittedName>
</protein>